<protein>
    <submittedName>
        <fullName evidence="1">Uncharacterized protein</fullName>
    </submittedName>
</protein>
<evidence type="ECO:0000313" key="1">
    <source>
        <dbReference type="EMBL" id="QOQ88198.1"/>
    </source>
</evidence>
<evidence type="ECO:0000313" key="2">
    <source>
        <dbReference type="Proteomes" id="UP000594749"/>
    </source>
</evidence>
<reference evidence="1 2" key="1">
    <citation type="submission" date="2020-10" db="EMBL/GenBank/DDBJ databases">
        <title>Campylobacter and Helicobacter PacBio genomes.</title>
        <authorList>
            <person name="Lane C."/>
        </authorList>
    </citation>
    <scope>NUCLEOTIDE SEQUENCE [LARGE SCALE GENOMIC DNA]</scope>
    <source>
        <strain evidence="1 2">2016D-0077</strain>
    </source>
</reference>
<keyword evidence="2" id="KW-1185">Reference proteome</keyword>
<name>A0A7M1LHZ6_9BACT</name>
<dbReference type="AlphaFoldDB" id="A0A7M1LHZ6"/>
<dbReference type="RefSeq" id="WP_025803746.1">
    <property type="nucleotide sequence ID" value="NZ_CP053842.1"/>
</dbReference>
<gene>
    <name evidence="1" type="ORF">IMC76_06640</name>
</gene>
<dbReference type="Proteomes" id="UP000594749">
    <property type="component" value="Chromosome"/>
</dbReference>
<organism evidence="1 2">
    <name type="scientific">Campylobacter corcagiensis</name>
    <dbReference type="NCBI Taxonomy" id="1448857"/>
    <lineage>
        <taxon>Bacteria</taxon>
        <taxon>Pseudomonadati</taxon>
        <taxon>Campylobacterota</taxon>
        <taxon>Epsilonproteobacteria</taxon>
        <taxon>Campylobacterales</taxon>
        <taxon>Campylobacteraceae</taxon>
        <taxon>Campylobacter</taxon>
    </lineage>
</organism>
<sequence length="62" mass="7141">MSKDKFDIHLDEMIEKVKSCQESNSLKSCSNCDKFLECDLRDEYVKSAYDSMSKGQDGGFEF</sequence>
<dbReference type="EMBL" id="CP063078">
    <property type="protein sequence ID" value="QOQ88198.1"/>
    <property type="molecule type" value="Genomic_DNA"/>
</dbReference>
<accession>A0A7M1LHZ6</accession>
<proteinExistence type="predicted"/>